<reference evidence="2" key="1">
    <citation type="submission" date="2016-06" db="EMBL/GenBank/DDBJ databases">
        <title>Parallel loss of symbiosis genes in relatives of nitrogen-fixing non-legume Parasponia.</title>
        <authorList>
            <person name="Van Velzen R."/>
            <person name="Holmer R."/>
            <person name="Bu F."/>
            <person name="Rutten L."/>
            <person name="Van Zeijl A."/>
            <person name="Liu W."/>
            <person name="Santuari L."/>
            <person name="Cao Q."/>
            <person name="Sharma T."/>
            <person name="Shen D."/>
            <person name="Roswanjaya Y."/>
            <person name="Wardhani T."/>
            <person name="Kalhor M.S."/>
            <person name="Jansen J."/>
            <person name="Van den Hoogen J."/>
            <person name="Gungor B."/>
            <person name="Hartog M."/>
            <person name="Hontelez J."/>
            <person name="Verver J."/>
            <person name="Yang W.-C."/>
            <person name="Schijlen E."/>
            <person name="Repin R."/>
            <person name="Schilthuizen M."/>
            <person name="Schranz E."/>
            <person name="Heidstra R."/>
            <person name="Miyata K."/>
            <person name="Fedorova E."/>
            <person name="Kohlen W."/>
            <person name="Bisseling T."/>
            <person name="Smit S."/>
            <person name="Geurts R."/>
        </authorList>
    </citation>
    <scope>NUCLEOTIDE SEQUENCE [LARGE SCALE GENOMIC DNA]</scope>
    <source>
        <strain evidence="2">cv. RG33-2</strain>
    </source>
</reference>
<comment type="caution">
    <text evidence="1">The sequence shown here is derived from an EMBL/GenBank/DDBJ whole genome shotgun (WGS) entry which is preliminary data.</text>
</comment>
<dbReference type="Proteomes" id="UP000237000">
    <property type="component" value="Unassembled WGS sequence"/>
</dbReference>
<keyword evidence="2" id="KW-1185">Reference proteome</keyword>
<dbReference type="AlphaFoldDB" id="A0A2P5BLF6"/>
<evidence type="ECO:0000313" key="1">
    <source>
        <dbReference type="EMBL" id="PON49635.1"/>
    </source>
</evidence>
<gene>
    <name evidence="1" type="ORF">TorRG33x02_316850</name>
</gene>
<name>A0A2P5BLF6_TREOI</name>
<sequence length="69" mass="7179">MRKMVLMASQSGVSGTGTVEGIEDVTGYGLNFVGGCGLNFVEGIVDLVGEDGVFSLGRVYDLFTGNREG</sequence>
<dbReference type="EMBL" id="JXTC01000498">
    <property type="protein sequence ID" value="PON49635.1"/>
    <property type="molecule type" value="Genomic_DNA"/>
</dbReference>
<proteinExistence type="predicted"/>
<protein>
    <submittedName>
        <fullName evidence="1">Uncharacterized protein</fullName>
    </submittedName>
</protein>
<organism evidence="1 2">
    <name type="scientific">Trema orientale</name>
    <name type="common">Charcoal tree</name>
    <name type="synonym">Celtis orientalis</name>
    <dbReference type="NCBI Taxonomy" id="63057"/>
    <lineage>
        <taxon>Eukaryota</taxon>
        <taxon>Viridiplantae</taxon>
        <taxon>Streptophyta</taxon>
        <taxon>Embryophyta</taxon>
        <taxon>Tracheophyta</taxon>
        <taxon>Spermatophyta</taxon>
        <taxon>Magnoliopsida</taxon>
        <taxon>eudicotyledons</taxon>
        <taxon>Gunneridae</taxon>
        <taxon>Pentapetalae</taxon>
        <taxon>rosids</taxon>
        <taxon>fabids</taxon>
        <taxon>Rosales</taxon>
        <taxon>Cannabaceae</taxon>
        <taxon>Trema</taxon>
    </lineage>
</organism>
<dbReference type="InParanoid" id="A0A2P5BLF6"/>
<evidence type="ECO:0000313" key="2">
    <source>
        <dbReference type="Proteomes" id="UP000237000"/>
    </source>
</evidence>
<accession>A0A2P5BLF6</accession>